<keyword evidence="3" id="KW-1185">Reference proteome</keyword>
<organism evidence="4">
    <name type="scientific">Brugia pahangi</name>
    <name type="common">Filarial nematode worm</name>
    <dbReference type="NCBI Taxonomy" id="6280"/>
    <lineage>
        <taxon>Eukaryota</taxon>
        <taxon>Metazoa</taxon>
        <taxon>Ecdysozoa</taxon>
        <taxon>Nematoda</taxon>
        <taxon>Chromadorea</taxon>
        <taxon>Rhabditida</taxon>
        <taxon>Spirurina</taxon>
        <taxon>Spiruromorpha</taxon>
        <taxon>Filarioidea</taxon>
        <taxon>Onchocercidae</taxon>
        <taxon>Brugia</taxon>
    </lineage>
</organism>
<evidence type="ECO:0000313" key="4">
    <source>
        <dbReference type="WBParaSite" id="BPAG_0000897001-mRNA-1"/>
    </source>
</evidence>
<feature type="region of interest" description="Disordered" evidence="1">
    <location>
        <begin position="24"/>
        <end position="44"/>
    </location>
</feature>
<evidence type="ECO:0000313" key="3">
    <source>
        <dbReference type="Proteomes" id="UP000278627"/>
    </source>
</evidence>
<dbReference type="Proteomes" id="UP000278627">
    <property type="component" value="Unassembled WGS sequence"/>
</dbReference>
<sequence length="117" mass="13018">MGQLRFAFCRDAAAAAAVIVVVNNDNDDDDHGNDDDDDDDDDGKLMACSKEKEYLENCLLKIALCSVLPLFVTRERLICTCTANFCAKYLLVFPSTHGKIAFSVFWCNQAACEQRLI</sequence>
<accession>A0A0N4TKT3</accession>
<feature type="compositionally biased region" description="Acidic residues" evidence="1">
    <location>
        <begin position="25"/>
        <end position="42"/>
    </location>
</feature>
<reference evidence="2 3" key="2">
    <citation type="submission" date="2018-11" db="EMBL/GenBank/DDBJ databases">
        <authorList>
            <consortium name="Pathogen Informatics"/>
        </authorList>
    </citation>
    <scope>NUCLEOTIDE SEQUENCE [LARGE SCALE GENOMIC DNA]</scope>
</reference>
<gene>
    <name evidence="2" type="ORF">BPAG_LOCUS8932</name>
</gene>
<reference evidence="4" key="1">
    <citation type="submission" date="2017-02" db="UniProtKB">
        <authorList>
            <consortium name="WormBaseParasite"/>
        </authorList>
    </citation>
    <scope>IDENTIFICATION</scope>
</reference>
<proteinExistence type="predicted"/>
<evidence type="ECO:0000256" key="1">
    <source>
        <dbReference type="SAM" id="MobiDB-lite"/>
    </source>
</evidence>
<name>A0A0N4TKT3_BRUPA</name>
<dbReference type="EMBL" id="UZAD01013143">
    <property type="protein sequence ID" value="VDN90118.1"/>
    <property type="molecule type" value="Genomic_DNA"/>
</dbReference>
<protein>
    <submittedName>
        <fullName evidence="4">Secreted protein</fullName>
    </submittedName>
</protein>
<evidence type="ECO:0000313" key="2">
    <source>
        <dbReference type="EMBL" id="VDN90118.1"/>
    </source>
</evidence>
<dbReference type="AlphaFoldDB" id="A0A0N4TKT3"/>
<dbReference type="WBParaSite" id="BPAG_0000897001-mRNA-1">
    <property type="protein sequence ID" value="BPAG_0000897001-mRNA-1"/>
    <property type="gene ID" value="BPAG_0000897001"/>
</dbReference>